<sequence length="169" mass="19703">MVRTTKLNRQDYFVDVNRSVWAGLRFLLPVPDLYYIDGHALMMMYFIDSNATIDKIECEHGKFAICENILLLVYSFFVLRTSRSLQRRRIGYRSRHRGKLWDDPPTAVFPVAYDKGLFDKAAIPSQEAGRVLLIFSRLKGVRGRRRSPTFGRSARWFAALMNRNKSLHV</sequence>
<organism evidence="1 2">
    <name type="scientific">Eumeta variegata</name>
    <name type="common">Bagworm moth</name>
    <name type="synonym">Eumeta japonica</name>
    <dbReference type="NCBI Taxonomy" id="151549"/>
    <lineage>
        <taxon>Eukaryota</taxon>
        <taxon>Metazoa</taxon>
        <taxon>Ecdysozoa</taxon>
        <taxon>Arthropoda</taxon>
        <taxon>Hexapoda</taxon>
        <taxon>Insecta</taxon>
        <taxon>Pterygota</taxon>
        <taxon>Neoptera</taxon>
        <taxon>Endopterygota</taxon>
        <taxon>Lepidoptera</taxon>
        <taxon>Glossata</taxon>
        <taxon>Ditrysia</taxon>
        <taxon>Tineoidea</taxon>
        <taxon>Psychidae</taxon>
        <taxon>Oiketicinae</taxon>
        <taxon>Eumeta</taxon>
    </lineage>
</organism>
<evidence type="ECO:0000313" key="2">
    <source>
        <dbReference type="Proteomes" id="UP000299102"/>
    </source>
</evidence>
<protein>
    <submittedName>
        <fullName evidence="1">Uncharacterized protein</fullName>
    </submittedName>
</protein>
<dbReference type="Proteomes" id="UP000299102">
    <property type="component" value="Unassembled WGS sequence"/>
</dbReference>
<comment type="caution">
    <text evidence="1">The sequence shown here is derived from an EMBL/GenBank/DDBJ whole genome shotgun (WGS) entry which is preliminary data.</text>
</comment>
<gene>
    <name evidence="1" type="ORF">EVAR_43881_1</name>
</gene>
<proteinExistence type="predicted"/>
<name>A0A4C1WP93_EUMVA</name>
<accession>A0A4C1WP93</accession>
<evidence type="ECO:0000313" key="1">
    <source>
        <dbReference type="EMBL" id="GBP52680.1"/>
    </source>
</evidence>
<keyword evidence="2" id="KW-1185">Reference proteome</keyword>
<dbReference type="EMBL" id="BGZK01000608">
    <property type="protein sequence ID" value="GBP52680.1"/>
    <property type="molecule type" value="Genomic_DNA"/>
</dbReference>
<reference evidence="1 2" key="1">
    <citation type="journal article" date="2019" name="Commun. Biol.">
        <title>The bagworm genome reveals a unique fibroin gene that provides high tensile strength.</title>
        <authorList>
            <person name="Kono N."/>
            <person name="Nakamura H."/>
            <person name="Ohtoshi R."/>
            <person name="Tomita M."/>
            <person name="Numata K."/>
            <person name="Arakawa K."/>
        </authorList>
    </citation>
    <scope>NUCLEOTIDE SEQUENCE [LARGE SCALE GENOMIC DNA]</scope>
</reference>
<dbReference type="AlphaFoldDB" id="A0A4C1WP93"/>